<dbReference type="GeneID" id="81390776"/>
<evidence type="ECO:0000256" key="5">
    <source>
        <dbReference type="ARBA" id="ARBA00023242"/>
    </source>
</evidence>
<keyword evidence="4" id="KW-0804">Transcription</keyword>
<evidence type="ECO:0000256" key="4">
    <source>
        <dbReference type="ARBA" id="ARBA00023163"/>
    </source>
</evidence>
<feature type="coiled-coil region" evidence="6">
    <location>
        <begin position="55"/>
        <end position="82"/>
    </location>
</feature>
<dbReference type="GO" id="GO:0006351">
    <property type="term" value="P:DNA-templated transcription"/>
    <property type="evidence" value="ECO:0007669"/>
    <property type="project" value="InterPro"/>
</dbReference>
<dbReference type="Pfam" id="PF00172">
    <property type="entry name" value="Zn_clus"/>
    <property type="match status" value="1"/>
</dbReference>
<gene>
    <name evidence="9" type="ORF">NUU61_001026</name>
</gene>
<evidence type="ECO:0000313" key="10">
    <source>
        <dbReference type="Proteomes" id="UP001141434"/>
    </source>
</evidence>
<dbReference type="PROSITE" id="PS00463">
    <property type="entry name" value="ZN2_CY6_FUNGAL_1"/>
    <property type="match status" value="1"/>
</dbReference>
<dbReference type="Gene3D" id="4.10.240.10">
    <property type="entry name" value="Zn(2)-C6 fungal-type DNA-binding domain"/>
    <property type="match status" value="1"/>
</dbReference>
<dbReference type="CDD" id="cd00067">
    <property type="entry name" value="GAL4"/>
    <property type="match status" value="1"/>
</dbReference>
<dbReference type="SMART" id="SM00906">
    <property type="entry name" value="Fungal_trans"/>
    <property type="match status" value="1"/>
</dbReference>
<evidence type="ECO:0000259" key="8">
    <source>
        <dbReference type="PROSITE" id="PS50048"/>
    </source>
</evidence>
<evidence type="ECO:0000256" key="3">
    <source>
        <dbReference type="ARBA" id="ARBA00023125"/>
    </source>
</evidence>
<dbReference type="PANTHER" id="PTHR47424:SF12">
    <property type="entry name" value="TRANSCRIPTION FACTOR ASQA"/>
    <property type="match status" value="1"/>
</dbReference>
<comment type="caution">
    <text evidence="9">The sequence shown here is derived from an EMBL/GenBank/DDBJ whole genome shotgun (WGS) entry which is preliminary data.</text>
</comment>
<accession>A0A9W9GBT6</accession>
<evidence type="ECO:0000256" key="2">
    <source>
        <dbReference type="ARBA" id="ARBA00023015"/>
    </source>
</evidence>
<evidence type="ECO:0000256" key="1">
    <source>
        <dbReference type="ARBA" id="ARBA00022723"/>
    </source>
</evidence>
<dbReference type="Proteomes" id="UP001141434">
    <property type="component" value="Unassembled WGS sequence"/>
</dbReference>
<dbReference type="EMBL" id="JAPMSZ010000001">
    <property type="protein sequence ID" value="KAJ5115267.1"/>
    <property type="molecule type" value="Genomic_DNA"/>
</dbReference>
<sequence length="784" mass="87487">MFSTFSTNLQEKAATSGPRPKRNQVARACDWCRLNRIKCDDSLPCQNCRSRGGQCSNTKRRVNELQQQLENATKEAQAQASAKYVTPPHSTDAGCPSMQEESFAASSRKGWEGVQSPDAQTGQVIYFGPLSSSYFGTRVSRYLAEALKSSHPEFEWAKCAGRLSYPPSPWSRQSQSQQDQQSCWNVNADFPTNAVSELDEDVEDLSRAQEEYFLDLLWQSFHCVYPIIAESEFREYYDSLWDADDSIPRRPSSLVDSLLAVCMQYGSTFLMSDGDSRGGDEGYHAANASMTGHAFYRRSQHLLLNELESPSVMTMQSYLYSIIYLSNTALLNTAHTLLGTALRVAQMLRLHLRPLDGTPQRQQELHRRIWWTLYQVDSQLSMALGRPPLIQRGEIEVNITKDGPEYAFMSGSMLLCPSNEDISWLSFHAQCVRLVSTVRCAQNTFQARCAQLVEAKDSQDIYGDPYMIEELAGFLGREVRAVYDWVRNVPRSLQNTRKGSGEPFSTERTPLNLDNLSPIWLQRQRLLLELLYHHLQLSNFRPFLRFPPGGSSITPLADCHSITCLNHAISLTNILHQVLSETDLLRGWSPIFQYQWDAARCIMGFVLSNPVCPPSPTARKFMHTAIGNFDVMGHYSAAAAEAALIVRETGAYAEMLVDRFHNSLSLRRPTPRNSATPSNSSLFGSSTTTQVQNLAAPALTPEYLQDLTAASIRAIPQLTVDAPPFLKENADISLDQAQPGAAVTMAMDDSLVLSEDMLSGIGEDWMPNEGGALLNIGITFLGSI</sequence>
<keyword evidence="1" id="KW-0479">Metal-binding</keyword>
<protein>
    <recommendedName>
        <fullName evidence="8">Zn(2)-C6 fungal-type domain-containing protein</fullName>
    </recommendedName>
</protein>
<dbReference type="GO" id="GO:0000978">
    <property type="term" value="F:RNA polymerase II cis-regulatory region sequence-specific DNA binding"/>
    <property type="evidence" value="ECO:0007669"/>
    <property type="project" value="TreeGrafter"/>
</dbReference>
<keyword evidence="2" id="KW-0805">Transcription regulation</keyword>
<dbReference type="PROSITE" id="PS50048">
    <property type="entry name" value="ZN2_CY6_FUNGAL_2"/>
    <property type="match status" value="1"/>
</dbReference>
<dbReference type="GO" id="GO:0008270">
    <property type="term" value="F:zinc ion binding"/>
    <property type="evidence" value="ECO:0007669"/>
    <property type="project" value="InterPro"/>
</dbReference>
<dbReference type="AlphaFoldDB" id="A0A9W9GBT6"/>
<dbReference type="InterPro" id="IPR007219">
    <property type="entry name" value="XnlR_reg_dom"/>
</dbReference>
<keyword evidence="6" id="KW-0175">Coiled coil</keyword>
<evidence type="ECO:0000256" key="6">
    <source>
        <dbReference type="SAM" id="Coils"/>
    </source>
</evidence>
<organism evidence="9 10">
    <name type="scientific">Penicillium alfredii</name>
    <dbReference type="NCBI Taxonomy" id="1506179"/>
    <lineage>
        <taxon>Eukaryota</taxon>
        <taxon>Fungi</taxon>
        <taxon>Dikarya</taxon>
        <taxon>Ascomycota</taxon>
        <taxon>Pezizomycotina</taxon>
        <taxon>Eurotiomycetes</taxon>
        <taxon>Eurotiomycetidae</taxon>
        <taxon>Eurotiales</taxon>
        <taxon>Aspergillaceae</taxon>
        <taxon>Penicillium</taxon>
    </lineage>
</organism>
<name>A0A9W9GBT6_9EURO</name>
<dbReference type="GO" id="GO:0005634">
    <property type="term" value="C:nucleus"/>
    <property type="evidence" value="ECO:0007669"/>
    <property type="project" value="TreeGrafter"/>
</dbReference>
<dbReference type="CDD" id="cd12148">
    <property type="entry name" value="fungal_TF_MHR"/>
    <property type="match status" value="1"/>
</dbReference>
<dbReference type="OrthoDB" id="2283488at2759"/>
<feature type="domain" description="Zn(2)-C6 fungal-type" evidence="8">
    <location>
        <begin position="28"/>
        <end position="57"/>
    </location>
</feature>
<dbReference type="InterPro" id="IPR001138">
    <property type="entry name" value="Zn2Cys6_DnaBD"/>
</dbReference>
<keyword evidence="10" id="KW-1185">Reference proteome</keyword>
<keyword evidence="5" id="KW-0539">Nucleus</keyword>
<keyword evidence="3" id="KW-0238">DNA-binding</keyword>
<feature type="region of interest" description="Disordered" evidence="7">
    <location>
        <begin position="1"/>
        <end position="21"/>
    </location>
</feature>
<dbReference type="SUPFAM" id="SSF57701">
    <property type="entry name" value="Zn2/Cys6 DNA-binding domain"/>
    <property type="match status" value="1"/>
</dbReference>
<dbReference type="InterPro" id="IPR051127">
    <property type="entry name" value="Fungal_SecMet_Regulators"/>
</dbReference>
<dbReference type="GO" id="GO:0000981">
    <property type="term" value="F:DNA-binding transcription factor activity, RNA polymerase II-specific"/>
    <property type="evidence" value="ECO:0007669"/>
    <property type="project" value="InterPro"/>
</dbReference>
<reference evidence="9" key="1">
    <citation type="submission" date="2022-11" db="EMBL/GenBank/DDBJ databases">
        <authorList>
            <person name="Petersen C."/>
        </authorList>
    </citation>
    <scope>NUCLEOTIDE SEQUENCE</scope>
    <source>
        <strain evidence="9">IBT 34128</strain>
    </source>
</reference>
<feature type="compositionally biased region" description="Polar residues" evidence="7">
    <location>
        <begin position="1"/>
        <end position="10"/>
    </location>
</feature>
<evidence type="ECO:0000313" key="9">
    <source>
        <dbReference type="EMBL" id="KAJ5115267.1"/>
    </source>
</evidence>
<proteinExistence type="predicted"/>
<reference evidence="9" key="2">
    <citation type="journal article" date="2023" name="IMA Fungus">
        <title>Comparative genomic study of the Penicillium genus elucidates a diverse pangenome and 15 lateral gene transfer events.</title>
        <authorList>
            <person name="Petersen C."/>
            <person name="Sorensen T."/>
            <person name="Nielsen M.R."/>
            <person name="Sondergaard T.E."/>
            <person name="Sorensen J.L."/>
            <person name="Fitzpatrick D.A."/>
            <person name="Frisvad J.C."/>
            <person name="Nielsen K.L."/>
        </authorList>
    </citation>
    <scope>NUCLEOTIDE SEQUENCE</scope>
    <source>
        <strain evidence="9">IBT 34128</strain>
    </source>
</reference>
<dbReference type="SMART" id="SM00066">
    <property type="entry name" value="GAL4"/>
    <property type="match status" value="1"/>
</dbReference>
<evidence type="ECO:0000256" key="7">
    <source>
        <dbReference type="SAM" id="MobiDB-lite"/>
    </source>
</evidence>
<dbReference type="InterPro" id="IPR036864">
    <property type="entry name" value="Zn2-C6_fun-type_DNA-bd_sf"/>
</dbReference>
<dbReference type="Pfam" id="PF04082">
    <property type="entry name" value="Fungal_trans"/>
    <property type="match status" value="1"/>
</dbReference>
<dbReference type="RefSeq" id="XP_056516458.1">
    <property type="nucleotide sequence ID" value="XM_056651608.1"/>
</dbReference>
<dbReference type="GO" id="GO:0000435">
    <property type="term" value="P:positive regulation of transcription from RNA polymerase II promoter by galactose"/>
    <property type="evidence" value="ECO:0007669"/>
    <property type="project" value="TreeGrafter"/>
</dbReference>
<dbReference type="PANTHER" id="PTHR47424">
    <property type="entry name" value="REGULATORY PROTEIN GAL4"/>
    <property type="match status" value="1"/>
</dbReference>